<dbReference type="OrthoDB" id="9808013at2"/>
<protein>
    <submittedName>
        <fullName evidence="2">Agmatine deiminase</fullName>
        <ecNumber evidence="2">3.5.3.12</ecNumber>
    </submittedName>
</protein>
<dbReference type="GO" id="GO:0004668">
    <property type="term" value="F:protein-arginine deiminase activity"/>
    <property type="evidence" value="ECO:0007669"/>
    <property type="project" value="InterPro"/>
</dbReference>
<keyword evidence="1 2" id="KW-0378">Hydrolase</keyword>
<dbReference type="InterPro" id="IPR007466">
    <property type="entry name" value="Peptidyl-Arg-deiminase_porph"/>
</dbReference>
<proteinExistence type="predicted"/>
<dbReference type="AlphaFoldDB" id="A0A517MBJ6"/>
<keyword evidence="3" id="KW-1185">Reference proteome</keyword>
<evidence type="ECO:0000256" key="1">
    <source>
        <dbReference type="ARBA" id="ARBA00022801"/>
    </source>
</evidence>
<name>A0A517MBJ6_9BACT</name>
<dbReference type="EMBL" id="CP036262">
    <property type="protein sequence ID" value="QDS92253.1"/>
    <property type="molecule type" value="Genomic_DNA"/>
</dbReference>
<reference evidence="2 3" key="1">
    <citation type="submission" date="2019-02" db="EMBL/GenBank/DDBJ databases">
        <title>Deep-cultivation of Planctomycetes and their phenomic and genomic characterization uncovers novel biology.</title>
        <authorList>
            <person name="Wiegand S."/>
            <person name="Jogler M."/>
            <person name="Boedeker C."/>
            <person name="Pinto D."/>
            <person name="Vollmers J."/>
            <person name="Rivas-Marin E."/>
            <person name="Kohn T."/>
            <person name="Peeters S.H."/>
            <person name="Heuer A."/>
            <person name="Rast P."/>
            <person name="Oberbeckmann S."/>
            <person name="Bunk B."/>
            <person name="Jeske O."/>
            <person name="Meyerdierks A."/>
            <person name="Storesund J.E."/>
            <person name="Kallscheuer N."/>
            <person name="Luecker S."/>
            <person name="Lage O.M."/>
            <person name="Pohl T."/>
            <person name="Merkel B.J."/>
            <person name="Hornburger P."/>
            <person name="Mueller R.-W."/>
            <person name="Bruemmer F."/>
            <person name="Labrenz M."/>
            <person name="Spormann A.M."/>
            <person name="Op den Camp H."/>
            <person name="Overmann J."/>
            <person name="Amann R."/>
            <person name="Jetten M.S.M."/>
            <person name="Mascher T."/>
            <person name="Medema M.H."/>
            <person name="Devos D.P."/>
            <person name="Kaster A.-K."/>
            <person name="Ovreas L."/>
            <person name="Rohde M."/>
            <person name="Galperin M.Y."/>
            <person name="Jogler C."/>
        </authorList>
    </citation>
    <scope>NUCLEOTIDE SEQUENCE [LARGE SCALE GENOMIC DNA]</scope>
    <source>
        <strain evidence="2 3">FF011L</strain>
    </source>
</reference>
<evidence type="ECO:0000313" key="2">
    <source>
        <dbReference type="EMBL" id="QDS92253.1"/>
    </source>
</evidence>
<accession>A0A517MBJ6</accession>
<dbReference type="PANTHER" id="PTHR31377">
    <property type="entry name" value="AGMATINE DEIMINASE-RELATED"/>
    <property type="match status" value="1"/>
</dbReference>
<dbReference type="EC" id="3.5.3.12" evidence="2"/>
<dbReference type="Proteomes" id="UP000320672">
    <property type="component" value="Chromosome"/>
</dbReference>
<organism evidence="2 3">
    <name type="scientific">Roseimaritima multifibrata</name>
    <dbReference type="NCBI Taxonomy" id="1930274"/>
    <lineage>
        <taxon>Bacteria</taxon>
        <taxon>Pseudomonadati</taxon>
        <taxon>Planctomycetota</taxon>
        <taxon>Planctomycetia</taxon>
        <taxon>Pirellulales</taxon>
        <taxon>Pirellulaceae</taxon>
        <taxon>Roseimaritima</taxon>
    </lineage>
</organism>
<dbReference type="Pfam" id="PF04371">
    <property type="entry name" value="PAD_porph"/>
    <property type="match status" value="1"/>
</dbReference>
<sequence length="327" mass="37033">MECIWIAWPHSRDTWPGRFQRVPPAFVRFIRNIAEVLPVRLLVPAKCREESAQWLANISNITSFEIGTNDCWVRDYGPTFVQKQSDGSIHGVDWNYNAWGGKYSPWSLDAAAAQAICSAVKIPRLASRLTTEGGALESDGQGRLLTTTDCLVTESRNSGWSQKDIARELHQFLGVEEILWLDEVGLEGDDTDGHIDQLARFTDPQNVVVAACKEKSDPNYEPLQRLYRQLFVWGRQTSPQVEIHRLQIPPRRTIDGQRVPESYCNFLMLSDKRILFPQFRTPETDRVALGIMRNLLPNYEVLPVDAADLAWGLGAFHCASQQQPAAR</sequence>
<dbReference type="SUPFAM" id="SSF55909">
    <property type="entry name" value="Pentein"/>
    <property type="match status" value="1"/>
</dbReference>
<dbReference type="PANTHER" id="PTHR31377:SF0">
    <property type="entry name" value="AGMATINE DEIMINASE-RELATED"/>
    <property type="match status" value="1"/>
</dbReference>
<dbReference type="Gene3D" id="3.75.10.10">
    <property type="entry name" value="L-arginine/glycine Amidinotransferase, Chain A"/>
    <property type="match status" value="1"/>
</dbReference>
<evidence type="ECO:0000313" key="3">
    <source>
        <dbReference type="Proteomes" id="UP000320672"/>
    </source>
</evidence>
<dbReference type="GO" id="GO:0009446">
    <property type="term" value="P:putrescine biosynthetic process"/>
    <property type="evidence" value="ECO:0007669"/>
    <property type="project" value="InterPro"/>
</dbReference>
<dbReference type="KEGG" id="rml:FF011L_09900"/>
<dbReference type="GO" id="GO:0047632">
    <property type="term" value="F:agmatine deiminase activity"/>
    <property type="evidence" value="ECO:0007669"/>
    <property type="project" value="UniProtKB-EC"/>
</dbReference>
<gene>
    <name evidence="2" type="primary">aguA</name>
    <name evidence="2" type="ORF">FF011L_09900</name>
</gene>